<dbReference type="GO" id="GO:0016757">
    <property type="term" value="F:glycosyltransferase activity"/>
    <property type="evidence" value="ECO:0007669"/>
    <property type="project" value="UniProtKB-KW"/>
</dbReference>
<keyword evidence="6" id="KW-1133">Transmembrane helix</keyword>
<keyword evidence="5 6" id="KW-0472">Membrane</keyword>
<evidence type="ECO:0000256" key="3">
    <source>
        <dbReference type="ARBA" id="ARBA00022676"/>
    </source>
</evidence>
<dbReference type="SUPFAM" id="SSF53448">
    <property type="entry name" value="Nucleotide-diphospho-sugar transferases"/>
    <property type="match status" value="1"/>
</dbReference>
<dbReference type="Pfam" id="PF00535">
    <property type="entry name" value="Glycos_transf_2"/>
    <property type="match status" value="1"/>
</dbReference>
<proteinExistence type="predicted"/>
<feature type="domain" description="Glycosyltransferase 2-like" evidence="7">
    <location>
        <begin position="23"/>
        <end position="152"/>
    </location>
</feature>
<name>A0A5C5G7D9_9RHOB</name>
<keyword evidence="4 8" id="KW-0808">Transferase</keyword>
<dbReference type="EMBL" id="VFFF01000004">
    <property type="protein sequence ID" value="TNY30629.1"/>
    <property type="molecule type" value="Genomic_DNA"/>
</dbReference>
<keyword evidence="3" id="KW-0328">Glycosyltransferase</keyword>
<comment type="caution">
    <text evidence="8">The sequence shown here is derived from an EMBL/GenBank/DDBJ whole genome shotgun (WGS) entry which is preliminary data.</text>
</comment>
<dbReference type="PANTHER" id="PTHR43646:SF2">
    <property type="entry name" value="GLYCOSYLTRANSFERASE 2-LIKE DOMAIN-CONTAINING PROTEIN"/>
    <property type="match status" value="1"/>
</dbReference>
<dbReference type="Proteomes" id="UP000314011">
    <property type="component" value="Unassembled WGS sequence"/>
</dbReference>
<dbReference type="RefSeq" id="WP_140197423.1">
    <property type="nucleotide sequence ID" value="NZ_CP065915.1"/>
</dbReference>
<feature type="transmembrane region" description="Helical" evidence="6">
    <location>
        <begin position="271"/>
        <end position="290"/>
    </location>
</feature>
<dbReference type="OrthoDB" id="8416156at2"/>
<dbReference type="GO" id="GO:0005886">
    <property type="term" value="C:plasma membrane"/>
    <property type="evidence" value="ECO:0007669"/>
    <property type="project" value="UniProtKB-SubCell"/>
</dbReference>
<organism evidence="8 9">
    <name type="scientific">Pelagovum pacificum</name>
    <dbReference type="NCBI Taxonomy" id="2588711"/>
    <lineage>
        <taxon>Bacteria</taxon>
        <taxon>Pseudomonadati</taxon>
        <taxon>Pseudomonadota</taxon>
        <taxon>Alphaproteobacteria</taxon>
        <taxon>Rhodobacterales</taxon>
        <taxon>Paracoccaceae</taxon>
        <taxon>Pelagovum</taxon>
    </lineage>
</organism>
<dbReference type="InterPro" id="IPR001173">
    <property type="entry name" value="Glyco_trans_2-like"/>
</dbReference>
<evidence type="ECO:0000256" key="5">
    <source>
        <dbReference type="ARBA" id="ARBA00023136"/>
    </source>
</evidence>
<gene>
    <name evidence="8" type="ORF">FHY64_18785</name>
</gene>
<evidence type="ECO:0000256" key="6">
    <source>
        <dbReference type="SAM" id="Phobius"/>
    </source>
</evidence>
<dbReference type="InterPro" id="IPR029044">
    <property type="entry name" value="Nucleotide-diphossugar_trans"/>
</dbReference>
<accession>A0A5C5G7D9</accession>
<dbReference type="CDD" id="cd02525">
    <property type="entry name" value="Succinoglycan_BP_ExoA"/>
    <property type="match status" value="1"/>
</dbReference>
<keyword evidence="2" id="KW-1003">Cell membrane</keyword>
<keyword evidence="9" id="KW-1185">Reference proteome</keyword>
<evidence type="ECO:0000259" key="7">
    <source>
        <dbReference type="Pfam" id="PF00535"/>
    </source>
</evidence>
<evidence type="ECO:0000256" key="1">
    <source>
        <dbReference type="ARBA" id="ARBA00004236"/>
    </source>
</evidence>
<feature type="transmembrane region" description="Helical" evidence="6">
    <location>
        <begin position="296"/>
        <end position="313"/>
    </location>
</feature>
<reference evidence="8 9" key="1">
    <citation type="submission" date="2019-06" db="EMBL/GenBank/DDBJ databases">
        <title>Genome of new Rhodobacteraceae sp. SM1903.</title>
        <authorList>
            <person name="Ren X."/>
        </authorList>
    </citation>
    <scope>NUCLEOTIDE SEQUENCE [LARGE SCALE GENOMIC DNA]</scope>
    <source>
        <strain evidence="8 9">SM1903</strain>
    </source>
</reference>
<comment type="subcellular location">
    <subcellularLocation>
        <location evidence="1">Cell membrane</location>
    </subcellularLocation>
</comment>
<evidence type="ECO:0000256" key="2">
    <source>
        <dbReference type="ARBA" id="ARBA00022475"/>
    </source>
</evidence>
<evidence type="ECO:0000313" key="9">
    <source>
        <dbReference type="Proteomes" id="UP000314011"/>
    </source>
</evidence>
<dbReference type="AlphaFoldDB" id="A0A5C5G7D9"/>
<dbReference type="PANTHER" id="PTHR43646">
    <property type="entry name" value="GLYCOSYLTRANSFERASE"/>
    <property type="match status" value="1"/>
</dbReference>
<protein>
    <submittedName>
        <fullName evidence="8">Glycosyltransferase family 2 protein</fullName>
    </submittedName>
</protein>
<keyword evidence="6" id="KW-0812">Transmembrane</keyword>
<sequence>MPDGSNPFFETETASDSLDRVLVVIPTLNEADTIESCVLRLLADEQVFGIPPAAGGGMLIVADGGSTDRTCDIVSRIANSRPAGQVRLLHNPARVQSAGINRAVARFGSGRTVLVRCDAHAEYPPGYVSRLVDRLRERDCASVVVPMDSLGQTGFARGAAFILDTPLGSGGAAHRGGTASGYVDHGHHAAMDLDWFRRIGGYDAAFAQNEDAEFDLRLAAAGGRIWLDGAIRMTYHPRARLSGLCRQYFNYGRGRAATVAKHRIRPRLRQMLPVVNLLLMLATLTLATVWPPALAWPALYILVVSGAAIVSALRIGPDGLWAGPALCAIHFGWAIGFLLGTGRGIAMTLLVGPRPKEDAA</sequence>
<dbReference type="Gene3D" id="3.90.550.10">
    <property type="entry name" value="Spore Coat Polysaccharide Biosynthesis Protein SpsA, Chain A"/>
    <property type="match status" value="1"/>
</dbReference>
<feature type="transmembrane region" description="Helical" evidence="6">
    <location>
        <begin position="320"/>
        <end position="340"/>
    </location>
</feature>
<evidence type="ECO:0000313" key="8">
    <source>
        <dbReference type="EMBL" id="TNY30629.1"/>
    </source>
</evidence>
<evidence type="ECO:0000256" key="4">
    <source>
        <dbReference type="ARBA" id="ARBA00022679"/>
    </source>
</evidence>